<reference evidence="2" key="1">
    <citation type="submission" date="2020-03" db="EMBL/GenBank/DDBJ databases">
        <title>A high-quality chromosome-level genome assembly of a woody plant with both climbing and erect habits, Rhamnella rubrinervis.</title>
        <authorList>
            <person name="Lu Z."/>
            <person name="Yang Y."/>
            <person name="Zhu X."/>
            <person name="Sun Y."/>
        </authorList>
    </citation>
    <scope>NUCLEOTIDE SEQUENCE</scope>
    <source>
        <strain evidence="2">BYM</strain>
        <tissue evidence="2">Leaf</tissue>
    </source>
</reference>
<keyword evidence="1" id="KW-0732">Signal</keyword>
<dbReference type="Proteomes" id="UP000796880">
    <property type="component" value="Unassembled WGS sequence"/>
</dbReference>
<gene>
    <name evidence="2" type="ORF">FNV43_RR10520</name>
</gene>
<organism evidence="2 3">
    <name type="scientific">Rhamnella rubrinervis</name>
    <dbReference type="NCBI Taxonomy" id="2594499"/>
    <lineage>
        <taxon>Eukaryota</taxon>
        <taxon>Viridiplantae</taxon>
        <taxon>Streptophyta</taxon>
        <taxon>Embryophyta</taxon>
        <taxon>Tracheophyta</taxon>
        <taxon>Spermatophyta</taxon>
        <taxon>Magnoliopsida</taxon>
        <taxon>eudicotyledons</taxon>
        <taxon>Gunneridae</taxon>
        <taxon>Pentapetalae</taxon>
        <taxon>rosids</taxon>
        <taxon>fabids</taxon>
        <taxon>Rosales</taxon>
        <taxon>Rhamnaceae</taxon>
        <taxon>rhamnoid group</taxon>
        <taxon>Rhamneae</taxon>
        <taxon>Rhamnella</taxon>
    </lineage>
</organism>
<dbReference type="AlphaFoldDB" id="A0A8K0H477"/>
<feature type="chain" id="PRO_5035420935" evidence="1">
    <location>
        <begin position="27"/>
        <end position="103"/>
    </location>
</feature>
<name>A0A8K0H477_9ROSA</name>
<sequence length="103" mass="10934">MDGSSGSSRKLVLAMMMTCMVLVVSGRQLNDHEVPSSADSDRIFMPSMTSNPETSVSVLSTLLPAEAGEKGCGNICYVFNGDADCGNGCRCVRFILLTGYCQP</sequence>
<feature type="signal peptide" evidence="1">
    <location>
        <begin position="1"/>
        <end position="26"/>
    </location>
</feature>
<evidence type="ECO:0000313" key="3">
    <source>
        <dbReference type="Proteomes" id="UP000796880"/>
    </source>
</evidence>
<evidence type="ECO:0000313" key="2">
    <source>
        <dbReference type="EMBL" id="KAF3445344.1"/>
    </source>
</evidence>
<dbReference type="EMBL" id="VOIH02000005">
    <property type="protein sequence ID" value="KAF3445344.1"/>
    <property type="molecule type" value="Genomic_DNA"/>
</dbReference>
<accession>A0A8K0H477</accession>
<comment type="caution">
    <text evidence="2">The sequence shown here is derived from an EMBL/GenBank/DDBJ whole genome shotgun (WGS) entry which is preliminary data.</text>
</comment>
<protein>
    <submittedName>
        <fullName evidence="2">Uncharacterized protein</fullName>
    </submittedName>
</protein>
<evidence type="ECO:0000256" key="1">
    <source>
        <dbReference type="SAM" id="SignalP"/>
    </source>
</evidence>
<proteinExistence type="predicted"/>
<keyword evidence="3" id="KW-1185">Reference proteome</keyword>